<dbReference type="PANTHER" id="PTHR13052:SF2">
    <property type="entry name" value="NUCLEAR FACTOR KAPPA-B-BINDING PROTEIN"/>
    <property type="match status" value="1"/>
</dbReference>
<dbReference type="AlphaFoldDB" id="A0A9D5HAA8"/>
<feature type="domain" description="DEUBAD" evidence="3">
    <location>
        <begin position="22"/>
        <end position="133"/>
    </location>
</feature>
<dbReference type="EMBL" id="JAGGNH010000006">
    <property type="protein sequence ID" value="KAJ0969271.1"/>
    <property type="molecule type" value="Genomic_DNA"/>
</dbReference>
<gene>
    <name evidence="4" type="ORF">J5N97_022148</name>
</gene>
<reference evidence="4" key="2">
    <citation type="journal article" date="2022" name="Hortic Res">
        <title>The genome of Dioscorea zingiberensis sheds light on the biosynthesis, origin and evolution of the medicinally important diosgenin saponins.</title>
        <authorList>
            <person name="Li Y."/>
            <person name="Tan C."/>
            <person name="Li Z."/>
            <person name="Guo J."/>
            <person name="Li S."/>
            <person name="Chen X."/>
            <person name="Wang C."/>
            <person name="Dai X."/>
            <person name="Yang H."/>
            <person name="Song W."/>
            <person name="Hou L."/>
            <person name="Xu J."/>
            <person name="Tong Z."/>
            <person name="Xu A."/>
            <person name="Yuan X."/>
            <person name="Wang W."/>
            <person name="Yang Q."/>
            <person name="Chen L."/>
            <person name="Sun Z."/>
            <person name="Wang K."/>
            <person name="Pan B."/>
            <person name="Chen J."/>
            <person name="Bao Y."/>
            <person name="Liu F."/>
            <person name="Qi X."/>
            <person name="Gang D.R."/>
            <person name="Wen J."/>
            <person name="Li J."/>
        </authorList>
    </citation>
    <scope>NUCLEOTIDE SEQUENCE</scope>
    <source>
        <strain evidence="4">Dzin_1.0</strain>
    </source>
</reference>
<keyword evidence="2" id="KW-0539">Nucleus</keyword>
<evidence type="ECO:0000313" key="5">
    <source>
        <dbReference type="Proteomes" id="UP001085076"/>
    </source>
</evidence>
<keyword evidence="5" id="KW-1185">Reference proteome</keyword>
<evidence type="ECO:0000313" key="4">
    <source>
        <dbReference type="EMBL" id="KAJ0969271.1"/>
    </source>
</evidence>
<evidence type="ECO:0000259" key="3">
    <source>
        <dbReference type="PROSITE" id="PS51916"/>
    </source>
</evidence>
<dbReference type="GO" id="GO:0031011">
    <property type="term" value="C:Ino80 complex"/>
    <property type="evidence" value="ECO:0007669"/>
    <property type="project" value="InterPro"/>
</dbReference>
<proteinExistence type="predicted"/>
<name>A0A9D5HAA8_9LILI</name>
<dbReference type="CDD" id="cd21865">
    <property type="entry name" value="DEUBAD_NFRKB"/>
    <property type="match status" value="1"/>
</dbReference>
<dbReference type="OrthoDB" id="70874at2759"/>
<dbReference type="InterPro" id="IPR044867">
    <property type="entry name" value="DEUBAD_dom"/>
</dbReference>
<evidence type="ECO:0000256" key="2">
    <source>
        <dbReference type="ARBA" id="ARBA00023242"/>
    </source>
</evidence>
<dbReference type="InterPro" id="IPR024867">
    <property type="entry name" value="NFRKB"/>
</dbReference>
<protein>
    <recommendedName>
        <fullName evidence="3">DEUBAD domain-containing protein</fullName>
    </recommendedName>
</protein>
<dbReference type="PANTHER" id="PTHR13052">
    <property type="entry name" value="NFRKB-RELATED"/>
    <property type="match status" value="1"/>
</dbReference>
<organism evidence="4 5">
    <name type="scientific">Dioscorea zingiberensis</name>
    <dbReference type="NCBI Taxonomy" id="325984"/>
    <lineage>
        <taxon>Eukaryota</taxon>
        <taxon>Viridiplantae</taxon>
        <taxon>Streptophyta</taxon>
        <taxon>Embryophyta</taxon>
        <taxon>Tracheophyta</taxon>
        <taxon>Spermatophyta</taxon>
        <taxon>Magnoliopsida</taxon>
        <taxon>Liliopsida</taxon>
        <taxon>Dioscoreales</taxon>
        <taxon>Dioscoreaceae</taxon>
        <taxon>Dioscorea</taxon>
    </lineage>
</organism>
<dbReference type="PROSITE" id="PS51916">
    <property type="entry name" value="DEUBAD"/>
    <property type="match status" value="1"/>
</dbReference>
<dbReference type="Proteomes" id="UP001085076">
    <property type="component" value="Miscellaneous, Linkage group lg06"/>
</dbReference>
<reference evidence="4" key="1">
    <citation type="submission" date="2021-03" db="EMBL/GenBank/DDBJ databases">
        <authorList>
            <person name="Li Z."/>
            <person name="Yang C."/>
        </authorList>
    </citation>
    <scope>NUCLEOTIDE SEQUENCE</scope>
    <source>
        <strain evidence="4">Dzin_1.0</strain>
        <tissue evidence="4">Leaf</tissue>
    </source>
</reference>
<evidence type="ECO:0000256" key="1">
    <source>
        <dbReference type="ARBA" id="ARBA00004123"/>
    </source>
</evidence>
<sequence>MAPFIDSPPRHYSGLADVFSVPQAIFDLDNLMEVLSYEVWAKFLSESDRKLLTQFFPSGTNREQVLKPLLMGDNHHFGNPFLKWSTSLCSGGLHPDKILQKEQQVQADKEAYYSELKKYHNNMLEVLKKSKEQWAIRKDSEIPWRKEFGKFEQEPISVSTERTLAPISRKEIPHEICVLEGDVAKYMSYIKISKQQFQLVKNLKQYGDGIQPKSLNCVLGDIRGFVMEPYTTFEAEQRKRLDDHWLRVANKDLSTAFHDWRDKKLKREQWSKFLKQELAEKMKLLAEERNKPVISVEEQVENGNIRLLIH</sequence>
<comment type="caution">
    <text evidence="4">The sequence shown here is derived from an EMBL/GenBank/DDBJ whole genome shotgun (WGS) entry which is preliminary data.</text>
</comment>
<comment type="subcellular location">
    <subcellularLocation>
        <location evidence="1">Nucleus</location>
    </subcellularLocation>
</comment>
<accession>A0A9D5HAA8</accession>